<evidence type="ECO:0000313" key="4">
    <source>
        <dbReference type="Proteomes" id="UP001642520"/>
    </source>
</evidence>
<accession>A0ABP1NEA9</accession>
<feature type="compositionally biased region" description="Acidic residues" evidence="2">
    <location>
        <begin position="206"/>
        <end position="216"/>
    </location>
</feature>
<dbReference type="Proteomes" id="UP001642520">
    <property type="component" value="Unassembled WGS sequence"/>
</dbReference>
<keyword evidence="4" id="KW-1185">Reference proteome</keyword>
<keyword evidence="1" id="KW-0175">Coiled coil</keyword>
<feature type="compositionally biased region" description="Basic and acidic residues" evidence="2">
    <location>
        <begin position="238"/>
        <end position="262"/>
    </location>
</feature>
<dbReference type="EMBL" id="CAXAJV020001288">
    <property type="protein sequence ID" value="CAL7938378.1"/>
    <property type="molecule type" value="Genomic_DNA"/>
</dbReference>
<feature type="region of interest" description="Disordered" evidence="2">
    <location>
        <begin position="204"/>
        <end position="262"/>
    </location>
</feature>
<protein>
    <recommendedName>
        <fullName evidence="5">Death domain-containing protein</fullName>
    </recommendedName>
</protein>
<proteinExistence type="predicted"/>
<evidence type="ECO:0000256" key="2">
    <source>
        <dbReference type="SAM" id="MobiDB-lite"/>
    </source>
</evidence>
<feature type="coiled-coil region" evidence="1">
    <location>
        <begin position="47"/>
        <end position="81"/>
    </location>
</feature>
<evidence type="ECO:0000256" key="1">
    <source>
        <dbReference type="SAM" id="Coils"/>
    </source>
</evidence>
<comment type="caution">
    <text evidence="3">The sequence shown here is derived from an EMBL/GenBank/DDBJ whole genome shotgun (WGS) entry which is preliminary data.</text>
</comment>
<reference evidence="3 4" key="1">
    <citation type="submission" date="2024-08" db="EMBL/GenBank/DDBJ databases">
        <authorList>
            <person name="Will J Nash"/>
            <person name="Angela Man"/>
            <person name="Seanna McTaggart"/>
            <person name="Kendall Baker"/>
            <person name="Tom Barker"/>
            <person name="Leah Catchpole"/>
            <person name="Alex Durrant"/>
            <person name="Karim Gharbi"/>
            <person name="Naomi Irish"/>
            <person name="Gemy Kaithakottil"/>
            <person name="Debby Ku"/>
            <person name="Aaliyah Providence"/>
            <person name="Felix Shaw"/>
            <person name="David Swarbreck"/>
            <person name="Chris Watkins"/>
            <person name="Ann M. McCartney"/>
            <person name="Giulio Formenti"/>
            <person name="Alice Mouton"/>
            <person name="Noel Vella"/>
            <person name="Bjorn M von Reumont"/>
            <person name="Adriana Vella"/>
            <person name="Wilfried Haerty"/>
        </authorList>
    </citation>
    <scope>NUCLEOTIDE SEQUENCE [LARGE SCALE GENOMIC DNA]</scope>
</reference>
<sequence length="449" mass="52553">MGRSKSTEPDDSSMGFKDKQKALDTLKLLDGRDINYQFHVLLTYVSRAKKTLQITRNEQKLENLREALKVFEDWIADYKQNNRGKENLNYLPIDIIRDFRPLAEKYDVLNDDFYKAYKDVRGCYKSLRSVKTPSGETTWDIERNRRLKDIIDKIKQEHIQWYETDVGEFRGLPTKEHVQCIMLGYSPELSKLRKLVAQVKEKFGSENDEEMEVDEEAKDKAVKRRHSSSSSSDSEGEEPQKKAKQSVEEEKPEKEESGLSFKDKERALQSIKSLDGRDVTYQYHAIAGLVKRAERVISLTKDEQKIKNMKEAVEVFENWITDYNVNGRAKDNFNYLPIDLVRAFKPLADRYKIEDNGFLKAYEEADGDYKKLRNVQVPDSSITWDIERNKNLRSLVENIKEKHVQWFETDEELRGLPTEEHTRCIMWAFSHDAGKLKKLLPTLSEKLQS</sequence>
<name>A0ABP1NEA9_XYLVO</name>
<dbReference type="Gene3D" id="1.20.120.1250">
    <property type="entry name" value="Sulfhydryl oxidase R596, ORFan domain"/>
    <property type="match status" value="2"/>
</dbReference>
<evidence type="ECO:0000313" key="3">
    <source>
        <dbReference type="EMBL" id="CAL7938378.1"/>
    </source>
</evidence>
<organism evidence="3 4">
    <name type="scientific">Xylocopa violacea</name>
    <name type="common">Violet carpenter bee</name>
    <name type="synonym">Apis violacea</name>
    <dbReference type="NCBI Taxonomy" id="135666"/>
    <lineage>
        <taxon>Eukaryota</taxon>
        <taxon>Metazoa</taxon>
        <taxon>Ecdysozoa</taxon>
        <taxon>Arthropoda</taxon>
        <taxon>Hexapoda</taxon>
        <taxon>Insecta</taxon>
        <taxon>Pterygota</taxon>
        <taxon>Neoptera</taxon>
        <taxon>Endopterygota</taxon>
        <taxon>Hymenoptera</taxon>
        <taxon>Apocrita</taxon>
        <taxon>Aculeata</taxon>
        <taxon>Apoidea</taxon>
        <taxon>Anthophila</taxon>
        <taxon>Apidae</taxon>
        <taxon>Xylocopa</taxon>
        <taxon>Xylocopa</taxon>
    </lineage>
</organism>
<gene>
    <name evidence="3" type="ORF">XYLVIOL_LOCUS3252</name>
</gene>
<evidence type="ECO:0008006" key="5">
    <source>
        <dbReference type="Google" id="ProtNLM"/>
    </source>
</evidence>